<dbReference type="HOGENOM" id="CLU_807841_0_0_1"/>
<dbReference type="EMBL" id="AFYH01126634">
    <property type="status" value="NOT_ANNOTATED_CDS"/>
    <property type="molecule type" value="Genomic_DNA"/>
</dbReference>
<dbReference type="GeneTree" id="ENSGT00940000164556"/>
<dbReference type="PANTHER" id="PTHR24249">
    <property type="entry name" value="HISTAMINE RECEPTOR-RELATED G-PROTEIN COUPLED RECEPTOR"/>
    <property type="match status" value="1"/>
</dbReference>
<keyword evidence="8 9" id="KW-0807">Transducer</keyword>
<dbReference type="InParanoid" id="H3AVE5"/>
<dbReference type="GO" id="GO:0004930">
    <property type="term" value="F:G protein-coupled receptor activity"/>
    <property type="evidence" value="ECO:0007669"/>
    <property type="project" value="UniProtKB-KW"/>
</dbReference>
<dbReference type="PANTHER" id="PTHR24249:SF387">
    <property type="entry name" value="HISTAMINE H2 RECEPTOR"/>
    <property type="match status" value="1"/>
</dbReference>
<dbReference type="FunFam" id="1.20.1070.10:FF:000411">
    <property type="entry name" value="Zgc:162592"/>
    <property type="match status" value="1"/>
</dbReference>
<sequence>MFVFPNSSLTSENSDLGNESSLALDINSSLSSQAAAGGLCRTIKIYIISVLGALIILGNMAVVFVIASSVTSWSKNTKYILISLAGVDSALALVVVPLNLYGSVVMDFKPESARYCHVVAFFNSTIFASSIYSLATVSLERYVAVFFPLRYGVVMTKSRIKLLIAAAWLLPPVFLFPIAIPGGIMKVHFSRASLICNPDYSSNVLYSLLLTALIFFPCSAIVTFVNLRLWFAARSQRKKLKSRAGYVGRSGPDLASRVLVPVVIVFYICWTPCIVTIFYNAIAQEMVPEWVEFVALWLPSGNGFLNCIVYFWINRSFRRGCQQLGCRLCCCWRQCMARPGLPAHGVPLKTYTVPVLAPCLHLHDHSAALQERSGSVLSTCVLLFPAAETGF</sequence>
<feature type="transmembrane region" description="Helical" evidence="10">
    <location>
        <begin position="160"/>
        <end position="184"/>
    </location>
</feature>
<evidence type="ECO:0000256" key="2">
    <source>
        <dbReference type="ARBA" id="ARBA00022475"/>
    </source>
</evidence>
<dbReference type="CDD" id="cd00637">
    <property type="entry name" value="7tm_classA_rhodopsin-like"/>
    <property type="match status" value="1"/>
</dbReference>
<accession>H3AVE5</accession>
<dbReference type="InterPro" id="IPR017452">
    <property type="entry name" value="GPCR_Rhodpsn_7TM"/>
</dbReference>
<evidence type="ECO:0000256" key="5">
    <source>
        <dbReference type="ARBA" id="ARBA00023040"/>
    </source>
</evidence>
<dbReference type="EMBL" id="AFYH01126633">
    <property type="status" value="NOT_ANNOTATED_CDS"/>
    <property type="molecule type" value="Genomic_DNA"/>
</dbReference>
<keyword evidence="6 10" id="KW-0472">Membrane</keyword>
<evidence type="ECO:0000256" key="8">
    <source>
        <dbReference type="ARBA" id="ARBA00023224"/>
    </source>
</evidence>
<proteinExistence type="inferred from homology"/>
<feature type="transmembrane region" description="Helical" evidence="10">
    <location>
        <begin position="45"/>
        <end position="67"/>
    </location>
</feature>
<evidence type="ECO:0000256" key="6">
    <source>
        <dbReference type="ARBA" id="ARBA00023136"/>
    </source>
</evidence>
<name>H3AVE5_LATCH</name>
<keyword evidence="3 9" id="KW-0812">Transmembrane</keyword>
<evidence type="ECO:0000313" key="12">
    <source>
        <dbReference type="Ensembl" id="ENSLACP00000013616.1"/>
    </source>
</evidence>
<evidence type="ECO:0000256" key="4">
    <source>
        <dbReference type="ARBA" id="ARBA00022989"/>
    </source>
</evidence>
<dbReference type="OMA" id="DYTEGPD"/>
<protein>
    <submittedName>
        <fullName evidence="12">Zgc:162592</fullName>
    </submittedName>
</protein>
<dbReference type="PRINTS" id="PR00237">
    <property type="entry name" value="GPCRRHODOPSN"/>
</dbReference>
<reference evidence="12" key="2">
    <citation type="submission" date="2025-08" db="UniProtKB">
        <authorList>
            <consortium name="Ensembl"/>
        </authorList>
    </citation>
    <scope>IDENTIFICATION</scope>
</reference>
<reference evidence="12" key="3">
    <citation type="submission" date="2025-09" db="UniProtKB">
        <authorList>
            <consortium name="Ensembl"/>
        </authorList>
    </citation>
    <scope>IDENTIFICATION</scope>
</reference>
<dbReference type="Ensembl" id="ENSLACT00000013712.1">
    <property type="protein sequence ID" value="ENSLACP00000013616.1"/>
    <property type="gene ID" value="ENSLACG00000011986.1"/>
</dbReference>
<feature type="transmembrane region" description="Helical" evidence="10">
    <location>
        <begin position="294"/>
        <end position="313"/>
    </location>
</feature>
<dbReference type="STRING" id="7897.ENSLACP00000013616"/>
<dbReference type="InterPro" id="IPR050569">
    <property type="entry name" value="TAAR"/>
</dbReference>
<dbReference type="Gene3D" id="1.20.1070.10">
    <property type="entry name" value="Rhodopsin 7-helix transmembrane proteins"/>
    <property type="match status" value="1"/>
</dbReference>
<evidence type="ECO:0000259" key="11">
    <source>
        <dbReference type="PROSITE" id="PS50262"/>
    </source>
</evidence>
<feature type="transmembrane region" description="Helical" evidence="10">
    <location>
        <begin position="258"/>
        <end position="282"/>
    </location>
</feature>
<dbReference type="AlphaFoldDB" id="H3AVE5"/>
<dbReference type="PROSITE" id="PS50262">
    <property type="entry name" value="G_PROTEIN_RECEP_F1_2"/>
    <property type="match status" value="1"/>
</dbReference>
<evidence type="ECO:0000256" key="3">
    <source>
        <dbReference type="ARBA" id="ARBA00022692"/>
    </source>
</evidence>
<dbReference type="InterPro" id="IPR000276">
    <property type="entry name" value="GPCR_Rhodpsn"/>
</dbReference>
<dbReference type="Pfam" id="PF00001">
    <property type="entry name" value="7tm_1"/>
    <property type="match status" value="1"/>
</dbReference>
<keyword evidence="2" id="KW-1003">Cell membrane</keyword>
<reference evidence="13" key="1">
    <citation type="submission" date="2011-08" db="EMBL/GenBank/DDBJ databases">
        <title>The draft genome of Latimeria chalumnae.</title>
        <authorList>
            <person name="Di Palma F."/>
            <person name="Alfoldi J."/>
            <person name="Johnson J."/>
            <person name="Berlin A."/>
            <person name="Gnerre S."/>
            <person name="Jaffe D."/>
            <person name="MacCallum I."/>
            <person name="Young S."/>
            <person name="Walker B.J."/>
            <person name="Lander E."/>
            <person name="Lindblad-Toh K."/>
        </authorList>
    </citation>
    <scope>NUCLEOTIDE SEQUENCE [LARGE SCALE GENOMIC DNA]</scope>
    <source>
        <strain evidence="13">Wild caught</strain>
    </source>
</reference>
<evidence type="ECO:0000313" key="13">
    <source>
        <dbReference type="Proteomes" id="UP000008672"/>
    </source>
</evidence>
<evidence type="ECO:0000256" key="7">
    <source>
        <dbReference type="ARBA" id="ARBA00023170"/>
    </source>
</evidence>
<evidence type="ECO:0000256" key="10">
    <source>
        <dbReference type="SAM" id="Phobius"/>
    </source>
</evidence>
<keyword evidence="4 10" id="KW-1133">Transmembrane helix</keyword>
<feature type="domain" description="G-protein coupled receptors family 1 profile" evidence="11">
    <location>
        <begin position="58"/>
        <end position="310"/>
    </location>
</feature>
<dbReference type="SUPFAM" id="SSF81321">
    <property type="entry name" value="Family A G protein-coupled receptor-like"/>
    <property type="match status" value="1"/>
</dbReference>
<dbReference type="GO" id="GO:0005886">
    <property type="term" value="C:plasma membrane"/>
    <property type="evidence" value="ECO:0007669"/>
    <property type="project" value="UniProtKB-SubCell"/>
</dbReference>
<evidence type="ECO:0000256" key="9">
    <source>
        <dbReference type="RuleBase" id="RU000688"/>
    </source>
</evidence>
<feature type="transmembrane region" description="Helical" evidence="10">
    <location>
        <begin position="204"/>
        <end position="231"/>
    </location>
</feature>
<gene>
    <name evidence="12" type="primary">ZGC:162592</name>
</gene>
<evidence type="ECO:0000256" key="1">
    <source>
        <dbReference type="ARBA" id="ARBA00004651"/>
    </source>
</evidence>
<comment type="similarity">
    <text evidence="9">Belongs to the G-protein coupled receptor 1 family.</text>
</comment>
<dbReference type="PROSITE" id="PS00237">
    <property type="entry name" value="G_PROTEIN_RECEP_F1_1"/>
    <property type="match status" value="1"/>
</dbReference>
<dbReference type="KEGG" id="lcm:102348924"/>
<dbReference type="Proteomes" id="UP000008672">
    <property type="component" value="Unassembled WGS sequence"/>
</dbReference>
<feature type="transmembrane region" description="Helical" evidence="10">
    <location>
        <begin position="118"/>
        <end position="139"/>
    </location>
</feature>
<keyword evidence="5 9" id="KW-0297">G-protein coupled receptor</keyword>
<keyword evidence="7 9" id="KW-0675">Receptor</keyword>
<feature type="transmembrane region" description="Helical" evidence="10">
    <location>
        <begin position="79"/>
        <end position="98"/>
    </location>
</feature>
<dbReference type="OrthoDB" id="6376512at2759"/>
<keyword evidence="13" id="KW-1185">Reference proteome</keyword>
<dbReference type="eggNOG" id="KOG3656">
    <property type="taxonomic scope" value="Eukaryota"/>
</dbReference>
<comment type="subcellular location">
    <subcellularLocation>
        <location evidence="1">Cell membrane</location>
        <topology evidence="1">Multi-pass membrane protein</topology>
    </subcellularLocation>
</comment>
<organism evidence="12 13">
    <name type="scientific">Latimeria chalumnae</name>
    <name type="common">Coelacanth</name>
    <dbReference type="NCBI Taxonomy" id="7897"/>
    <lineage>
        <taxon>Eukaryota</taxon>
        <taxon>Metazoa</taxon>
        <taxon>Chordata</taxon>
        <taxon>Craniata</taxon>
        <taxon>Vertebrata</taxon>
        <taxon>Euteleostomi</taxon>
        <taxon>Coelacanthiformes</taxon>
        <taxon>Coelacanthidae</taxon>
        <taxon>Latimeria</taxon>
    </lineage>
</organism>